<proteinExistence type="predicted"/>
<dbReference type="EMBL" id="MZMV01000005">
    <property type="protein sequence ID" value="OWV11495.1"/>
    <property type="molecule type" value="Genomic_DNA"/>
</dbReference>
<dbReference type="RefSeq" id="WP_088642421.1">
    <property type="nucleotide sequence ID" value="NZ_MZMV01000005.1"/>
</dbReference>
<dbReference type="SUPFAM" id="SSF47336">
    <property type="entry name" value="ACP-like"/>
    <property type="match status" value="1"/>
</dbReference>
<feature type="domain" description="Carrier" evidence="1">
    <location>
        <begin position="2"/>
        <end position="76"/>
    </location>
</feature>
<sequence length="79" mass="8604">MNPLHHRIGELLTTRFGVEPATIRPDSTLDELHLDSLALVEFAEVLQSEFDVTISDDDISQTASVDDIAALLTAMGAPR</sequence>
<dbReference type="InterPro" id="IPR036736">
    <property type="entry name" value="ACP-like_sf"/>
</dbReference>
<gene>
    <name evidence="2" type="ORF">B5D80_04170</name>
</gene>
<comment type="caution">
    <text evidence="2">The sequence shown here is derived from an EMBL/GenBank/DDBJ whole genome shotgun (WGS) entry which is preliminary data.</text>
</comment>
<evidence type="ECO:0000313" key="2">
    <source>
        <dbReference type="EMBL" id="OWV11495.1"/>
    </source>
</evidence>
<dbReference type="Pfam" id="PF00550">
    <property type="entry name" value="PP-binding"/>
    <property type="match status" value="1"/>
</dbReference>
<evidence type="ECO:0000259" key="1">
    <source>
        <dbReference type="PROSITE" id="PS50075"/>
    </source>
</evidence>
<keyword evidence="3" id="KW-1185">Reference proteome</keyword>
<dbReference type="AlphaFoldDB" id="A0A2D0AXL2"/>
<dbReference type="InterPro" id="IPR009081">
    <property type="entry name" value="PP-bd_ACP"/>
</dbReference>
<dbReference type="Proteomes" id="UP000197174">
    <property type="component" value="Unassembled WGS sequence"/>
</dbReference>
<evidence type="ECO:0000313" key="3">
    <source>
        <dbReference type="Proteomes" id="UP000197174"/>
    </source>
</evidence>
<dbReference type="PROSITE" id="PS50075">
    <property type="entry name" value="CARRIER"/>
    <property type="match status" value="1"/>
</dbReference>
<reference evidence="2 3" key="1">
    <citation type="submission" date="2017-03" db="EMBL/GenBank/DDBJ databases">
        <title>Whole genome sequence of Micromonospora wenchangensis, isolated from mangrove soil.</title>
        <authorList>
            <person name="Yang H."/>
        </authorList>
    </citation>
    <scope>NUCLEOTIDE SEQUENCE [LARGE SCALE GENOMIC DNA]</scope>
    <source>
        <strain evidence="2 3">CCTCC AA 2012002</strain>
    </source>
</reference>
<organism evidence="2 3">
    <name type="scientific">Micromonospora wenchangensis</name>
    <dbReference type="NCBI Taxonomy" id="1185415"/>
    <lineage>
        <taxon>Bacteria</taxon>
        <taxon>Bacillati</taxon>
        <taxon>Actinomycetota</taxon>
        <taxon>Actinomycetes</taxon>
        <taxon>Micromonosporales</taxon>
        <taxon>Micromonosporaceae</taxon>
        <taxon>Micromonospora</taxon>
    </lineage>
</organism>
<accession>A0A2D0AXL2</accession>
<dbReference type="OrthoDB" id="3192863at2"/>
<dbReference type="Gene3D" id="1.10.1200.10">
    <property type="entry name" value="ACP-like"/>
    <property type="match status" value="1"/>
</dbReference>
<name>A0A2D0AXL2_9ACTN</name>
<protein>
    <recommendedName>
        <fullName evidence="1">Carrier domain-containing protein</fullName>
    </recommendedName>
</protein>